<dbReference type="AlphaFoldDB" id="A0A367QYI2"/>
<proteinExistence type="predicted"/>
<reference evidence="1 2" key="1">
    <citation type="submission" date="2016-04" db="EMBL/GenBank/DDBJ databases">
        <authorList>
            <person name="Evans L.H."/>
            <person name="Alamgir A."/>
            <person name="Owens N."/>
            <person name="Weber N.D."/>
            <person name="Virtaneva K."/>
            <person name="Barbian K."/>
            <person name="Babar A."/>
            <person name="Rosenke K."/>
        </authorList>
    </citation>
    <scope>NUCLEOTIDE SEQUENCE [LARGE SCALE GENOMIC DNA]</scope>
    <source>
        <strain evidence="1">NIES-2108</strain>
    </source>
</reference>
<gene>
    <name evidence="1" type="ORF">A6769_35745</name>
</gene>
<dbReference type="EMBL" id="LXQE01000199">
    <property type="protein sequence ID" value="RCJ29276.1"/>
    <property type="molecule type" value="Genomic_DNA"/>
</dbReference>
<dbReference type="Proteomes" id="UP000252085">
    <property type="component" value="Unassembled WGS sequence"/>
</dbReference>
<dbReference type="InterPro" id="IPR032675">
    <property type="entry name" value="LRR_dom_sf"/>
</dbReference>
<dbReference type="Gene3D" id="3.80.10.10">
    <property type="entry name" value="Ribonuclease Inhibitor"/>
    <property type="match status" value="1"/>
</dbReference>
<evidence type="ECO:0000313" key="1">
    <source>
        <dbReference type="EMBL" id="RCJ29276.1"/>
    </source>
</evidence>
<evidence type="ECO:0000313" key="2">
    <source>
        <dbReference type="Proteomes" id="UP000252085"/>
    </source>
</evidence>
<protein>
    <submittedName>
        <fullName evidence="1">Uncharacterized protein</fullName>
    </submittedName>
</protein>
<comment type="caution">
    <text evidence="1">The sequence shown here is derived from an EMBL/GenBank/DDBJ whole genome shotgun (WGS) entry which is preliminary data.</text>
</comment>
<name>A0A367QYI2_NOSPU</name>
<organism evidence="1 2">
    <name type="scientific">Nostoc punctiforme NIES-2108</name>
    <dbReference type="NCBI Taxonomy" id="1356359"/>
    <lineage>
        <taxon>Bacteria</taxon>
        <taxon>Bacillati</taxon>
        <taxon>Cyanobacteriota</taxon>
        <taxon>Cyanophyceae</taxon>
        <taxon>Nostocales</taxon>
        <taxon>Nostocaceae</taxon>
        <taxon>Nostoc</taxon>
    </lineage>
</organism>
<accession>A0A367QYI2</accession>
<sequence>MTNNQNQPREFDAVLGGEAPPPVQGAVLGGIEGVKRRLSSSNIEVGIASVSEALNYGNAGLYVVIEALKNKSRKVQRAALKILKDIEDPQVELALKNYKFWSSFEKVYSIPCGYSTTFANRKVIEFDPTTKISDTVDIAYALRIIPAERYGKPVMSSVDKLQILLQSPLANQIEALVFGLWYTSSLEDYTFRPVMDALLNAHEQLSNIKALFIGDVNNYELGYLPLVYSTLSNGLVQ</sequence>